<evidence type="ECO:0000256" key="1">
    <source>
        <dbReference type="SAM" id="MobiDB-lite"/>
    </source>
</evidence>
<feature type="region of interest" description="Disordered" evidence="1">
    <location>
        <begin position="47"/>
        <end position="76"/>
    </location>
</feature>
<evidence type="ECO:0000313" key="2">
    <source>
        <dbReference type="EMBL" id="KAG2482431.1"/>
    </source>
</evidence>
<accession>A0A835XEW8</accession>
<evidence type="ECO:0000313" key="3">
    <source>
        <dbReference type="Proteomes" id="UP000612055"/>
    </source>
</evidence>
<organism evidence="2 3">
    <name type="scientific">Edaphochlamys debaryana</name>
    <dbReference type="NCBI Taxonomy" id="47281"/>
    <lineage>
        <taxon>Eukaryota</taxon>
        <taxon>Viridiplantae</taxon>
        <taxon>Chlorophyta</taxon>
        <taxon>core chlorophytes</taxon>
        <taxon>Chlorophyceae</taxon>
        <taxon>CS clade</taxon>
        <taxon>Chlamydomonadales</taxon>
        <taxon>Chlamydomonadales incertae sedis</taxon>
        <taxon>Edaphochlamys</taxon>
    </lineage>
</organism>
<dbReference type="Proteomes" id="UP000612055">
    <property type="component" value="Unassembled WGS sequence"/>
</dbReference>
<reference evidence="2" key="1">
    <citation type="journal article" date="2020" name="bioRxiv">
        <title>Comparative genomics of Chlamydomonas.</title>
        <authorList>
            <person name="Craig R.J."/>
            <person name="Hasan A.R."/>
            <person name="Ness R.W."/>
            <person name="Keightley P.D."/>
        </authorList>
    </citation>
    <scope>NUCLEOTIDE SEQUENCE</scope>
    <source>
        <strain evidence="2">CCAP 11/70</strain>
    </source>
</reference>
<name>A0A835XEW8_9CHLO</name>
<feature type="compositionally biased region" description="Polar residues" evidence="1">
    <location>
        <begin position="58"/>
        <end position="76"/>
    </location>
</feature>
<keyword evidence="3" id="KW-1185">Reference proteome</keyword>
<comment type="caution">
    <text evidence="2">The sequence shown here is derived from an EMBL/GenBank/DDBJ whole genome shotgun (WGS) entry which is preliminary data.</text>
</comment>
<protein>
    <submittedName>
        <fullName evidence="2">Uncharacterized protein</fullName>
    </submittedName>
</protein>
<dbReference type="EMBL" id="JAEHOE010000223">
    <property type="protein sequence ID" value="KAG2482431.1"/>
    <property type="molecule type" value="Genomic_DNA"/>
</dbReference>
<dbReference type="AlphaFoldDB" id="A0A835XEW8"/>
<feature type="compositionally biased region" description="Basic and acidic residues" evidence="1">
    <location>
        <begin position="47"/>
        <end position="56"/>
    </location>
</feature>
<proteinExistence type="predicted"/>
<gene>
    <name evidence="2" type="ORF">HYH03_018635</name>
</gene>
<dbReference type="OrthoDB" id="549182at2759"/>
<sequence>MTDVRSASRRSRPSAPWTSRVRLAVVRIQLAALLLWGPDGALARTLGRHEPHERNRSTRTLTSSDGDTFLTTYSTEPTPVTERGLEDFGLHPVNCPEGSLLNNWRVVFSGSTISSSTTSGGSQQQGGQTIRLEYTCLRVPATAAQCSRATDNYYLSGPASNLRFCNELVQYLVESKDPDKNKGDQAIGEAR</sequence>